<dbReference type="InterPro" id="IPR012823">
    <property type="entry name" value="Flagell_FliJ"/>
</dbReference>
<evidence type="ECO:0000313" key="12">
    <source>
        <dbReference type="EMBL" id="MEI5906174.1"/>
    </source>
</evidence>
<feature type="coiled-coil region" evidence="11">
    <location>
        <begin position="74"/>
        <end position="115"/>
    </location>
</feature>
<dbReference type="EMBL" id="JBBAXC010000002">
    <property type="protein sequence ID" value="MEI5906174.1"/>
    <property type="molecule type" value="Genomic_DNA"/>
</dbReference>
<dbReference type="InterPro" id="IPR053716">
    <property type="entry name" value="Flag_assembly_chemotaxis_eff"/>
</dbReference>
<evidence type="ECO:0000256" key="11">
    <source>
        <dbReference type="SAM" id="Coils"/>
    </source>
</evidence>
<name>A0ABU8HA33_9BACI</name>
<evidence type="ECO:0000256" key="7">
    <source>
        <dbReference type="ARBA" id="ARBA00022795"/>
    </source>
</evidence>
<evidence type="ECO:0000256" key="8">
    <source>
        <dbReference type="ARBA" id="ARBA00022927"/>
    </source>
</evidence>
<protein>
    <recommendedName>
        <fullName evidence="3">Flagellar FliJ protein</fullName>
    </recommendedName>
</protein>
<comment type="subcellular location">
    <subcellularLocation>
        <location evidence="1">Cell membrane</location>
        <topology evidence="1">Peripheral membrane protein</topology>
        <orientation evidence="1">Cytoplasmic side</orientation>
    </subcellularLocation>
</comment>
<keyword evidence="8" id="KW-0653">Protein transport</keyword>
<dbReference type="Proteomes" id="UP001312865">
    <property type="component" value="Unassembled WGS sequence"/>
</dbReference>
<proteinExistence type="inferred from homology"/>
<organism evidence="12 13">
    <name type="scientific">Bacillus spongiae</name>
    <dbReference type="NCBI Taxonomy" id="2683610"/>
    <lineage>
        <taxon>Bacteria</taxon>
        <taxon>Bacillati</taxon>
        <taxon>Bacillota</taxon>
        <taxon>Bacilli</taxon>
        <taxon>Bacillales</taxon>
        <taxon>Bacillaceae</taxon>
        <taxon>Bacillus</taxon>
    </lineage>
</organism>
<evidence type="ECO:0000256" key="6">
    <source>
        <dbReference type="ARBA" id="ARBA00022500"/>
    </source>
</evidence>
<dbReference type="Pfam" id="PF02050">
    <property type="entry name" value="FliJ"/>
    <property type="match status" value="1"/>
</dbReference>
<reference evidence="12 13" key="1">
    <citation type="journal article" date="2018" name="J. Microbiol.">
        <title>Bacillus spongiae sp. nov., isolated from sponge of Jeju Island.</title>
        <authorList>
            <person name="Lee G.E."/>
            <person name="Im W.T."/>
            <person name="Park J.S."/>
        </authorList>
    </citation>
    <scope>NUCLEOTIDE SEQUENCE [LARGE SCALE GENOMIC DNA]</scope>
    <source>
        <strain evidence="12 13">135PIL107-10</strain>
    </source>
</reference>
<keyword evidence="7" id="KW-1005">Bacterial flagellum biogenesis</keyword>
<keyword evidence="12" id="KW-0282">Flagellum</keyword>
<evidence type="ECO:0000256" key="9">
    <source>
        <dbReference type="ARBA" id="ARBA00023136"/>
    </source>
</evidence>
<keyword evidence="11" id="KW-0175">Coiled coil</keyword>
<comment type="similarity">
    <text evidence="2">Belongs to the FliJ family.</text>
</comment>
<keyword evidence="5" id="KW-1003">Cell membrane</keyword>
<keyword evidence="4" id="KW-0813">Transport</keyword>
<keyword evidence="13" id="KW-1185">Reference proteome</keyword>
<evidence type="ECO:0000256" key="5">
    <source>
        <dbReference type="ARBA" id="ARBA00022475"/>
    </source>
</evidence>
<dbReference type="NCBIfam" id="TIGR02473">
    <property type="entry name" value="flagell_FliJ"/>
    <property type="match status" value="1"/>
</dbReference>
<evidence type="ECO:0000313" key="13">
    <source>
        <dbReference type="Proteomes" id="UP001312865"/>
    </source>
</evidence>
<evidence type="ECO:0000256" key="10">
    <source>
        <dbReference type="ARBA" id="ARBA00023225"/>
    </source>
</evidence>
<evidence type="ECO:0000256" key="2">
    <source>
        <dbReference type="ARBA" id="ARBA00010004"/>
    </source>
</evidence>
<evidence type="ECO:0000256" key="4">
    <source>
        <dbReference type="ARBA" id="ARBA00022448"/>
    </source>
</evidence>
<sequence length="149" mass="18333">MKKFQFKFDKVLILKEQEKEETVYHFQDSVRQFEKTAEKLYNALKKKEDLETYQSNQLVNGFPVQEVRHYQMFITNLEKSIVFYQDQVIKARNKMKWLEQKVTEKNIEVKQYEKMKENDYKVFTINQQKQENKVLDELSVMKYVNREIR</sequence>
<keyword evidence="6" id="KW-0145">Chemotaxis</keyword>
<accession>A0ABU8HA33</accession>
<evidence type="ECO:0000256" key="3">
    <source>
        <dbReference type="ARBA" id="ARBA00020392"/>
    </source>
</evidence>
<keyword evidence="12" id="KW-0969">Cilium</keyword>
<comment type="caution">
    <text evidence="12">The sequence shown here is derived from an EMBL/GenBank/DDBJ whole genome shotgun (WGS) entry which is preliminary data.</text>
</comment>
<keyword evidence="12" id="KW-0966">Cell projection</keyword>
<gene>
    <name evidence="12" type="primary">fliJ</name>
    <name evidence="12" type="ORF">WAK64_03695</name>
</gene>
<dbReference type="Gene3D" id="1.10.287.1700">
    <property type="match status" value="1"/>
</dbReference>
<evidence type="ECO:0000256" key="1">
    <source>
        <dbReference type="ARBA" id="ARBA00004413"/>
    </source>
</evidence>
<keyword evidence="9" id="KW-0472">Membrane</keyword>
<keyword evidence="10" id="KW-1006">Bacterial flagellum protein export</keyword>
<dbReference type="RefSeq" id="WP_336585592.1">
    <property type="nucleotide sequence ID" value="NZ_JBBAXC010000002.1"/>
</dbReference>